<dbReference type="Gene3D" id="3.90.950.20">
    <property type="entry name" value="CinA-like"/>
    <property type="match status" value="1"/>
</dbReference>
<keyword evidence="3" id="KW-1185">Reference proteome</keyword>
<dbReference type="HOGENOM" id="CLU_030805_1_2_10"/>
<feature type="domain" description="CinA C-terminal" evidence="1">
    <location>
        <begin position="2"/>
        <end position="153"/>
    </location>
</feature>
<reference key="1">
    <citation type="submission" date="2010-11" db="EMBL/GenBank/DDBJ databases">
        <title>The complete genome of Bacteroides helcogenes P 36-108.</title>
        <authorList>
            <consortium name="US DOE Joint Genome Institute (JGI-PGF)"/>
            <person name="Lucas S."/>
            <person name="Copeland A."/>
            <person name="Lapidus A."/>
            <person name="Bruce D."/>
            <person name="Goodwin L."/>
            <person name="Pitluck S."/>
            <person name="Kyrpides N."/>
            <person name="Mavromatis K."/>
            <person name="Ivanova N."/>
            <person name="Zeytun A."/>
            <person name="Brettin T."/>
            <person name="Detter J.C."/>
            <person name="Tapia R."/>
            <person name="Han C."/>
            <person name="Land M."/>
            <person name="Hauser L."/>
            <person name="Markowitz V."/>
            <person name="Cheng J.-F."/>
            <person name="Hugenholtz P."/>
            <person name="Woyke T."/>
            <person name="Wu D."/>
            <person name="Gronow S."/>
            <person name="Wellnitz S."/>
            <person name="Brambilla E."/>
            <person name="Klenk H.-P."/>
            <person name="Eisen J.A."/>
        </authorList>
    </citation>
    <scope>NUCLEOTIDE SEQUENCE</scope>
    <source>
        <strain>P 36-108</strain>
    </source>
</reference>
<dbReference type="InterPro" id="IPR036653">
    <property type="entry name" value="CinA-like_C"/>
</dbReference>
<dbReference type="PATRIC" id="fig|693979.3.peg.2386"/>
<evidence type="ECO:0000313" key="2">
    <source>
        <dbReference type="EMBL" id="ADV44241.1"/>
    </source>
</evidence>
<dbReference type="STRING" id="693979.Bache_2272"/>
<dbReference type="OrthoDB" id="9801454at2"/>
<dbReference type="eggNOG" id="COG1546">
    <property type="taxonomic scope" value="Bacteria"/>
</dbReference>
<evidence type="ECO:0000259" key="1">
    <source>
        <dbReference type="Pfam" id="PF02464"/>
    </source>
</evidence>
<accession>E6ST10</accession>
<dbReference type="NCBIfam" id="TIGR00199">
    <property type="entry name" value="PncC_domain"/>
    <property type="match status" value="1"/>
</dbReference>
<sequence>MKLEEEIGELLKAKNLSLSTAESCTGGGIAALITSIPGSSEYFNGGIVAYSNEVKMSLLHVSVETLEKHGAVSRETVIEMAKGAMKTLKTDCAIATSGIAGPGGGTPEKPVGTVWIAAAYKDEIISMKQEGNLGRTGNVQKAIQNALIMLRNRLK</sequence>
<organism evidence="2 3">
    <name type="scientific">Bacteroides helcogenes (strain ATCC 35417 / DSM 20613 / JCM 6297 / CCUG 15421 / P 36-108)</name>
    <dbReference type="NCBI Taxonomy" id="693979"/>
    <lineage>
        <taxon>Bacteria</taxon>
        <taxon>Pseudomonadati</taxon>
        <taxon>Bacteroidota</taxon>
        <taxon>Bacteroidia</taxon>
        <taxon>Bacteroidales</taxon>
        <taxon>Bacteroidaceae</taxon>
        <taxon>Bacteroides</taxon>
    </lineage>
</organism>
<evidence type="ECO:0000313" key="3">
    <source>
        <dbReference type="Proteomes" id="UP000008630"/>
    </source>
</evidence>
<dbReference type="EMBL" id="CP002352">
    <property type="protein sequence ID" value="ADV44241.1"/>
    <property type="molecule type" value="Genomic_DNA"/>
</dbReference>
<protein>
    <submittedName>
        <fullName evidence="2">CinA domain protein</fullName>
    </submittedName>
</protein>
<name>E6ST10_BACT6</name>
<dbReference type="KEGG" id="bhl:Bache_2272"/>
<gene>
    <name evidence="2" type="ordered locus">Bache_2272</name>
</gene>
<dbReference type="SUPFAM" id="SSF142433">
    <property type="entry name" value="CinA-like"/>
    <property type="match status" value="1"/>
</dbReference>
<dbReference type="Pfam" id="PF02464">
    <property type="entry name" value="CinA"/>
    <property type="match status" value="1"/>
</dbReference>
<dbReference type="InterPro" id="IPR008136">
    <property type="entry name" value="CinA_C"/>
</dbReference>
<dbReference type="RefSeq" id="WP_013547832.1">
    <property type="nucleotide sequence ID" value="NC_014933.1"/>
</dbReference>
<dbReference type="AlphaFoldDB" id="E6ST10"/>
<proteinExistence type="predicted"/>
<dbReference type="Proteomes" id="UP000008630">
    <property type="component" value="Chromosome"/>
</dbReference>
<reference evidence="2 3" key="2">
    <citation type="journal article" date="2011" name="Stand. Genomic Sci.">
        <title>Complete genome sequence of Bacteroides helcogenes type strain (P 36-108).</title>
        <authorList>
            <person name="Pati A."/>
            <person name="Gronow S."/>
            <person name="Zeytun A."/>
            <person name="Lapidus A."/>
            <person name="Nolan M."/>
            <person name="Hammon N."/>
            <person name="Deshpande S."/>
            <person name="Cheng J.F."/>
            <person name="Tapia R."/>
            <person name="Han C."/>
            <person name="Goodwin L."/>
            <person name="Pitluck S."/>
            <person name="Liolios K."/>
            <person name="Pagani I."/>
            <person name="Ivanova N."/>
            <person name="Mavromatis K."/>
            <person name="Chen A."/>
            <person name="Palaniappan K."/>
            <person name="Land M."/>
            <person name="Hauser L."/>
            <person name="Chang Y.J."/>
            <person name="Jeffries C.D."/>
            <person name="Detter J.C."/>
            <person name="Brambilla E."/>
            <person name="Rohde M."/>
            <person name="Goker M."/>
            <person name="Woyke T."/>
            <person name="Bristow J."/>
            <person name="Eisen J.A."/>
            <person name="Markowitz V."/>
            <person name="Hugenholtz P."/>
            <person name="Kyrpides N.C."/>
            <person name="Klenk H.P."/>
            <person name="Lucas S."/>
        </authorList>
    </citation>
    <scope>NUCLEOTIDE SEQUENCE [LARGE SCALE GENOMIC DNA]</scope>
    <source>
        <strain evidence="3">ATCC 35417 / DSM 20613 / JCM 6297 / CCUG 15421 / P 36-108</strain>
    </source>
</reference>